<keyword evidence="3" id="KW-1185">Reference proteome</keyword>
<sequence>MSNSSDYYHLRRFLAVLCFIAAFVCLGTFFLTDLEHYILLILMVIFFVLAYCIAPYSQNRESRRADVIQELFLDQWIIQGFFHLIAYPIRMILTLIRHIFD</sequence>
<feature type="transmembrane region" description="Helical" evidence="1">
    <location>
        <begin position="37"/>
        <end position="56"/>
    </location>
</feature>
<evidence type="ECO:0000313" key="2">
    <source>
        <dbReference type="EMBL" id="QEE14166.1"/>
    </source>
</evidence>
<gene>
    <name evidence="2" type="ORF">DJ533_18630</name>
</gene>
<evidence type="ECO:0000256" key="1">
    <source>
        <dbReference type="SAM" id="Phobius"/>
    </source>
</evidence>
<feature type="transmembrane region" description="Helical" evidence="1">
    <location>
        <begin position="12"/>
        <end position="31"/>
    </location>
</feature>
<reference evidence="2" key="1">
    <citation type="submission" date="2019-08" db="EMBL/GenBank/DDBJ databases">
        <title>The complete genome of Acinetobacter defluvii strain WCHAD010030.</title>
        <authorList>
            <person name="Hu Y."/>
            <person name="Qin J."/>
            <person name="Feng Y."/>
            <person name="Zong Z."/>
        </authorList>
    </citation>
    <scope>NUCLEOTIDE SEQUENCE</scope>
    <source>
        <strain evidence="2">WCHA30</strain>
    </source>
</reference>
<protein>
    <submittedName>
        <fullName evidence="2">Uncharacterized protein</fullName>
    </submittedName>
</protein>
<keyword evidence="1" id="KW-0812">Transmembrane</keyword>
<dbReference type="STRING" id="1871111.GCA_001704615_02961"/>
<evidence type="ECO:0000313" key="3">
    <source>
        <dbReference type="Proteomes" id="UP000245977"/>
    </source>
</evidence>
<keyword evidence="1" id="KW-0472">Membrane</keyword>
<dbReference type="RefSeq" id="WP_148245828.1">
    <property type="nucleotide sequence ID" value="NZ_CP029397.2"/>
</dbReference>
<dbReference type="Proteomes" id="UP000245977">
    <property type="component" value="Chromosome"/>
</dbReference>
<dbReference type="EMBL" id="CP029397">
    <property type="protein sequence ID" value="QEE14166.1"/>
    <property type="molecule type" value="Genomic_DNA"/>
</dbReference>
<keyword evidence="1" id="KW-1133">Transmembrane helix</keyword>
<organism evidence="2 3">
    <name type="scientific">Acinetobacter defluvii</name>
    <dbReference type="NCBI Taxonomy" id="1871111"/>
    <lineage>
        <taxon>Bacteria</taxon>
        <taxon>Pseudomonadati</taxon>
        <taxon>Pseudomonadota</taxon>
        <taxon>Gammaproteobacteria</taxon>
        <taxon>Moraxellales</taxon>
        <taxon>Moraxellaceae</taxon>
        <taxon>Acinetobacter</taxon>
    </lineage>
</organism>
<feature type="transmembrane region" description="Helical" evidence="1">
    <location>
        <begin position="76"/>
        <end position="100"/>
    </location>
</feature>
<dbReference type="KEGG" id="adv:DJ533_18630"/>
<name>A0A5B9D4Y7_9GAMM</name>
<proteinExistence type="predicted"/>
<accession>A0A5B9D4Y7</accession>
<dbReference type="OrthoDB" id="6693791at2"/>
<dbReference type="AlphaFoldDB" id="A0A5B9D4Y7"/>